<dbReference type="OrthoDB" id="10263226at2759"/>
<dbReference type="InterPro" id="IPR036890">
    <property type="entry name" value="HATPase_C_sf"/>
</dbReference>
<keyword evidence="5" id="KW-1185">Reference proteome</keyword>
<name>A0A7R9GFK6_9CRUS</name>
<dbReference type="PANTHER" id="PTHR10073:SF12">
    <property type="entry name" value="DNA MISMATCH REPAIR PROTEIN MLH1"/>
    <property type="match status" value="1"/>
</dbReference>
<dbReference type="NCBIfam" id="TIGR00585">
    <property type="entry name" value="mutl"/>
    <property type="match status" value="1"/>
</dbReference>
<gene>
    <name evidence="4" type="ORF">NMOB1V02_LOCUS6782</name>
</gene>
<accession>A0A7R9GFK6</accession>
<dbReference type="PANTHER" id="PTHR10073">
    <property type="entry name" value="DNA MISMATCH REPAIR PROTEIN MLH, PMS, MUTL"/>
    <property type="match status" value="1"/>
</dbReference>
<evidence type="ECO:0000313" key="4">
    <source>
        <dbReference type="EMBL" id="CAD7279099.1"/>
    </source>
</evidence>
<dbReference type="InterPro" id="IPR038973">
    <property type="entry name" value="MutL/Mlh/Pms-like"/>
</dbReference>
<dbReference type="EMBL" id="CAJPEX010001478">
    <property type="protein sequence ID" value="CAG0919251.1"/>
    <property type="molecule type" value="Genomic_DNA"/>
</dbReference>
<dbReference type="SUPFAM" id="SSF55874">
    <property type="entry name" value="ATPase domain of HSP90 chaperone/DNA topoisomerase II/histidine kinase"/>
    <property type="match status" value="1"/>
</dbReference>
<reference evidence="4" key="1">
    <citation type="submission" date="2020-11" db="EMBL/GenBank/DDBJ databases">
        <authorList>
            <person name="Tran Van P."/>
        </authorList>
    </citation>
    <scope>NUCLEOTIDE SEQUENCE</scope>
</reference>
<dbReference type="GO" id="GO:0016887">
    <property type="term" value="F:ATP hydrolysis activity"/>
    <property type="evidence" value="ECO:0007669"/>
    <property type="project" value="InterPro"/>
</dbReference>
<comment type="similarity">
    <text evidence="1">Belongs to the DNA mismatch repair MutL/HexB family.</text>
</comment>
<dbReference type="Pfam" id="PF13589">
    <property type="entry name" value="HATPase_c_3"/>
    <property type="match status" value="1"/>
</dbReference>
<organism evidence="4">
    <name type="scientific">Notodromas monacha</name>
    <dbReference type="NCBI Taxonomy" id="399045"/>
    <lineage>
        <taxon>Eukaryota</taxon>
        <taxon>Metazoa</taxon>
        <taxon>Ecdysozoa</taxon>
        <taxon>Arthropoda</taxon>
        <taxon>Crustacea</taxon>
        <taxon>Oligostraca</taxon>
        <taxon>Ostracoda</taxon>
        <taxon>Podocopa</taxon>
        <taxon>Podocopida</taxon>
        <taxon>Cypridocopina</taxon>
        <taxon>Cypridoidea</taxon>
        <taxon>Cyprididae</taxon>
        <taxon>Notodromas</taxon>
    </lineage>
</organism>
<proteinExistence type="inferred from homology"/>
<dbReference type="GO" id="GO:0005524">
    <property type="term" value="F:ATP binding"/>
    <property type="evidence" value="ECO:0007669"/>
    <property type="project" value="InterPro"/>
</dbReference>
<evidence type="ECO:0008006" key="6">
    <source>
        <dbReference type="Google" id="ProtNLM"/>
    </source>
</evidence>
<dbReference type="GO" id="GO:0006298">
    <property type="term" value="P:mismatch repair"/>
    <property type="evidence" value="ECO:0007669"/>
    <property type="project" value="InterPro"/>
</dbReference>
<evidence type="ECO:0000256" key="2">
    <source>
        <dbReference type="ARBA" id="ARBA00022763"/>
    </source>
</evidence>
<dbReference type="GO" id="GO:0030983">
    <property type="term" value="F:mismatched DNA binding"/>
    <property type="evidence" value="ECO:0007669"/>
    <property type="project" value="InterPro"/>
</dbReference>
<dbReference type="Proteomes" id="UP000678499">
    <property type="component" value="Unassembled WGS sequence"/>
</dbReference>
<keyword evidence="3" id="KW-0234">DNA repair</keyword>
<dbReference type="GO" id="GO:0032389">
    <property type="term" value="C:MutLalpha complex"/>
    <property type="evidence" value="ECO:0007669"/>
    <property type="project" value="TreeGrafter"/>
</dbReference>
<dbReference type="AlphaFoldDB" id="A0A7R9GFK6"/>
<dbReference type="EMBL" id="OA883515">
    <property type="protein sequence ID" value="CAD7279099.1"/>
    <property type="molecule type" value="Genomic_DNA"/>
</dbReference>
<dbReference type="InterPro" id="IPR002099">
    <property type="entry name" value="MutL/Mlh/PMS"/>
</dbReference>
<dbReference type="CDD" id="cd16926">
    <property type="entry name" value="HATPase_MutL-MLH-PMS-like"/>
    <property type="match status" value="1"/>
</dbReference>
<dbReference type="GO" id="GO:0140664">
    <property type="term" value="F:ATP-dependent DNA damage sensor activity"/>
    <property type="evidence" value="ECO:0007669"/>
    <property type="project" value="InterPro"/>
</dbReference>
<dbReference type="InterPro" id="IPR014762">
    <property type="entry name" value="DNA_mismatch_repair_CS"/>
</dbReference>
<dbReference type="FunFam" id="3.30.565.10:FF:000003">
    <property type="entry name" value="DNA mismatch repair endonuclease MutL"/>
    <property type="match status" value="1"/>
</dbReference>
<evidence type="ECO:0000256" key="1">
    <source>
        <dbReference type="ARBA" id="ARBA00006082"/>
    </source>
</evidence>
<evidence type="ECO:0000313" key="5">
    <source>
        <dbReference type="Proteomes" id="UP000678499"/>
    </source>
</evidence>
<keyword evidence="2" id="KW-0227">DNA damage</keyword>
<sequence length="190" mass="20696">MASRPGIVRKLDEAVVNRIAAGEVLQRPANAVKEMLENSLDAGATSIQVSVKNGGLKVLQIQDNGSGIRREDLPIVCHRFTTSKLKEFSDLSSIATYGFRGEALASITHVAHVTITTRTVDDKCAYRASYSDGELKEPPQPCAGTVGTLINVEDLFYNVSTRRSALSNILRQEDWGSESRCQNPAEFDSP</sequence>
<evidence type="ECO:0000256" key="3">
    <source>
        <dbReference type="ARBA" id="ARBA00023204"/>
    </source>
</evidence>
<protein>
    <recommendedName>
        <fullName evidence="6">MutL-like protein 1</fullName>
    </recommendedName>
</protein>
<dbReference type="Gene3D" id="3.30.565.10">
    <property type="entry name" value="Histidine kinase-like ATPase, C-terminal domain"/>
    <property type="match status" value="1"/>
</dbReference>
<dbReference type="PROSITE" id="PS00058">
    <property type="entry name" value="DNA_MISMATCH_REPAIR_1"/>
    <property type="match status" value="1"/>
</dbReference>